<keyword evidence="2" id="KW-1185">Reference proteome</keyword>
<organism evidence="1 2">
    <name type="scientific">Marinomonas aquiplantarum</name>
    <dbReference type="NCBI Taxonomy" id="491951"/>
    <lineage>
        <taxon>Bacteria</taxon>
        <taxon>Pseudomonadati</taxon>
        <taxon>Pseudomonadota</taxon>
        <taxon>Gammaproteobacteria</taxon>
        <taxon>Oceanospirillales</taxon>
        <taxon>Oceanospirillaceae</taxon>
        <taxon>Marinomonas</taxon>
    </lineage>
</organism>
<gene>
    <name evidence="1" type="ORF">DFP76_103455</name>
</gene>
<reference evidence="1 2" key="1">
    <citation type="submission" date="2018-06" db="EMBL/GenBank/DDBJ databases">
        <title>Genomic Encyclopedia of Type Strains, Phase III (KMG-III): the genomes of soil and plant-associated and newly described type strains.</title>
        <authorList>
            <person name="Whitman W."/>
        </authorList>
    </citation>
    <scope>NUCLEOTIDE SEQUENCE [LARGE SCALE GENOMIC DNA]</scope>
    <source>
        <strain evidence="1 2">CECT 7732</strain>
    </source>
</reference>
<evidence type="ECO:0000313" key="2">
    <source>
        <dbReference type="Proteomes" id="UP000252086"/>
    </source>
</evidence>
<proteinExistence type="predicted"/>
<sequence length="88" mass="9706">MYHHPIEEMSGLLESMGLEIVSTRENILISGGENIAGLKRSLRSAAFAAQTAVLGDDVDELIDESLYLLNERNVLHISNTEIIARKPD</sequence>
<accession>A0A366D280</accession>
<evidence type="ECO:0000313" key="1">
    <source>
        <dbReference type="EMBL" id="RBO84180.1"/>
    </source>
</evidence>
<name>A0A366D280_9GAMM</name>
<dbReference type="EMBL" id="QNRF01000003">
    <property type="protein sequence ID" value="RBO84180.1"/>
    <property type="molecule type" value="Genomic_DNA"/>
</dbReference>
<protein>
    <submittedName>
        <fullName evidence="1">Uncharacterized protein</fullName>
    </submittedName>
</protein>
<comment type="caution">
    <text evidence="1">The sequence shown here is derived from an EMBL/GenBank/DDBJ whole genome shotgun (WGS) entry which is preliminary data.</text>
</comment>
<dbReference type="AlphaFoldDB" id="A0A366D280"/>
<dbReference type="OrthoDB" id="9765084at2"/>
<dbReference type="Proteomes" id="UP000252086">
    <property type="component" value="Unassembled WGS sequence"/>
</dbReference>
<dbReference type="RefSeq" id="WP_113874133.1">
    <property type="nucleotide sequence ID" value="NZ_QNRF01000003.1"/>
</dbReference>